<dbReference type="KEGG" id="tte:TTE1335"/>
<dbReference type="NCBIfam" id="TIGR01230">
    <property type="entry name" value="agmatinase"/>
    <property type="match status" value="1"/>
</dbReference>
<feature type="binding site" evidence="4">
    <location>
        <position position="142"/>
    </location>
    <ligand>
        <name>Mn(2+)</name>
        <dbReference type="ChEBI" id="CHEBI:29035"/>
        <label>1</label>
    </ligand>
</feature>
<dbReference type="SUPFAM" id="SSF52768">
    <property type="entry name" value="Arginase/deacetylase"/>
    <property type="match status" value="1"/>
</dbReference>
<comment type="cofactor">
    <cofactor evidence="4">
        <name>Mn(2+)</name>
        <dbReference type="ChEBI" id="CHEBI:29035"/>
    </cofactor>
    <text evidence="4">Binds 2 manganese ions per subunit.</text>
</comment>
<dbReference type="InterPro" id="IPR006035">
    <property type="entry name" value="Ureohydrolase"/>
</dbReference>
<feature type="binding site" evidence="4">
    <location>
        <position position="224"/>
    </location>
    <ligand>
        <name>Mn(2+)</name>
        <dbReference type="ChEBI" id="CHEBI:29035"/>
        <label>1</label>
    </ligand>
</feature>
<dbReference type="PIRSF" id="PIRSF036979">
    <property type="entry name" value="Arginase"/>
    <property type="match status" value="1"/>
</dbReference>
<dbReference type="Gene3D" id="3.40.800.10">
    <property type="entry name" value="Ureohydrolase domain"/>
    <property type="match status" value="1"/>
</dbReference>
<dbReference type="GO" id="GO:0033389">
    <property type="term" value="P:putrescine biosynthetic process from arginine, via agmatine"/>
    <property type="evidence" value="ECO:0007669"/>
    <property type="project" value="TreeGrafter"/>
</dbReference>
<proteinExistence type="inferred from homology"/>
<dbReference type="PANTHER" id="PTHR11358:SF26">
    <property type="entry name" value="GUANIDINO ACID HYDROLASE, MITOCHONDRIAL"/>
    <property type="match status" value="1"/>
</dbReference>
<dbReference type="Pfam" id="PF00491">
    <property type="entry name" value="Arginase"/>
    <property type="match status" value="1"/>
</dbReference>
<evidence type="ECO:0000313" key="7">
    <source>
        <dbReference type="Proteomes" id="UP000000555"/>
    </source>
</evidence>
<dbReference type="AlphaFoldDB" id="Q8RA93"/>
<dbReference type="HOGENOM" id="CLU_039478_0_2_9"/>
<keyword evidence="3 5" id="KW-0378">Hydrolase</keyword>
<dbReference type="PROSITE" id="PS51409">
    <property type="entry name" value="ARGINASE_2"/>
    <property type="match status" value="1"/>
</dbReference>
<name>Q8RA93_CALS4</name>
<evidence type="ECO:0000256" key="5">
    <source>
        <dbReference type="RuleBase" id="RU003684"/>
    </source>
</evidence>
<keyword evidence="7" id="KW-1185">Reference proteome</keyword>
<feature type="binding site" evidence="4">
    <location>
        <position position="118"/>
    </location>
    <ligand>
        <name>Mn(2+)</name>
        <dbReference type="ChEBI" id="CHEBI:29035"/>
        <label>1</label>
    </ligand>
</feature>
<feature type="binding site" evidence="4">
    <location>
        <position position="222"/>
    </location>
    <ligand>
        <name>Mn(2+)</name>
        <dbReference type="ChEBI" id="CHEBI:29035"/>
        <label>1</label>
    </ligand>
</feature>
<dbReference type="InterPro" id="IPR020855">
    <property type="entry name" value="Ureohydrolase_Mn_BS"/>
</dbReference>
<reference evidence="6 7" key="1">
    <citation type="journal article" date="2002" name="Genome Res.">
        <title>A complete sequence of the T. tengcongensis genome.</title>
        <authorList>
            <person name="Bao Q."/>
            <person name="Tian Y."/>
            <person name="Li W."/>
            <person name="Xu Z."/>
            <person name="Xuan Z."/>
            <person name="Hu S."/>
            <person name="Dong W."/>
            <person name="Yang J."/>
            <person name="Chen Y."/>
            <person name="Xue Y."/>
            <person name="Xu Y."/>
            <person name="Lai X."/>
            <person name="Huang L."/>
            <person name="Dong X."/>
            <person name="Ma Y."/>
            <person name="Ling L."/>
            <person name="Tan H."/>
            <person name="Chen R."/>
            <person name="Wang J."/>
            <person name="Yu J."/>
            <person name="Yang H."/>
        </authorList>
    </citation>
    <scope>NUCLEOTIDE SEQUENCE [LARGE SCALE GENOMIC DNA]</scope>
    <source>
        <strain evidence="7">DSM 15242 / JCM 11007 / NBRC 100824 / MB4</strain>
    </source>
</reference>
<evidence type="ECO:0000256" key="4">
    <source>
        <dbReference type="PIRSR" id="PIRSR036979-1"/>
    </source>
</evidence>
<evidence type="ECO:0000313" key="6">
    <source>
        <dbReference type="EMBL" id="AAM24557.1"/>
    </source>
</evidence>
<dbReference type="PROSITE" id="PS01053">
    <property type="entry name" value="ARGINASE_1"/>
    <property type="match status" value="1"/>
</dbReference>
<dbReference type="EMBL" id="AE008691">
    <property type="protein sequence ID" value="AAM24557.1"/>
    <property type="molecule type" value="Genomic_DNA"/>
</dbReference>
<dbReference type="GO" id="GO:0008783">
    <property type="term" value="F:agmatinase activity"/>
    <property type="evidence" value="ECO:0007669"/>
    <property type="project" value="TreeGrafter"/>
</dbReference>
<evidence type="ECO:0000256" key="3">
    <source>
        <dbReference type="ARBA" id="ARBA00022801"/>
    </source>
</evidence>
<evidence type="ECO:0000256" key="2">
    <source>
        <dbReference type="ARBA" id="ARBA00022723"/>
    </source>
</evidence>
<comment type="similarity">
    <text evidence="1">Belongs to the arginase family. Agmatinase subfamily.</text>
</comment>
<dbReference type="GO" id="GO:0046872">
    <property type="term" value="F:metal ion binding"/>
    <property type="evidence" value="ECO:0007669"/>
    <property type="project" value="UniProtKB-KW"/>
</dbReference>
<dbReference type="STRING" id="273068.TTE1335"/>
<sequence>MMRCKMGERVNFIDTGKFLTATKEYEEADIVLVGVPMDYSVSFKPGTRFGPSSIRQASYGLETYSVYLDRRLEDKKICDLGDLVLPYGNIEKSLRLIEEVAEKIVKDGKKGIFLGGEHLITYGILKSYIKKYGDKLAILHFDAHTDLREEFFDEPYSHATVLRKVWELSPKVKIYHFGIRSGEKEEFEFAEKNTNMFLYEVVEPLKNVMKEIKENFIYITFDIDVLDPAFAPGTGTPEPGGITAKEALEAIHLLKDFNVIGMDLVEVSPPYDVAGITSILAAKLVREAILSFF</sequence>
<feature type="binding site" evidence="4">
    <location>
        <position position="144"/>
    </location>
    <ligand>
        <name>Mn(2+)</name>
        <dbReference type="ChEBI" id="CHEBI:29035"/>
        <label>1</label>
    </ligand>
</feature>
<dbReference type="PANTHER" id="PTHR11358">
    <property type="entry name" value="ARGINASE/AGMATINASE"/>
    <property type="match status" value="1"/>
</dbReference>
<organism evidence="6 7">
    <name type="scientific">Caldanaerobacter subterraneus subsp. tengcongensis (strain DSM 15242 / JCM 11007 / NBRC 100824 / MB4)</name>
    <name type="common">Thermoanaerobacter tengcongensis</name>
    <dbReference type="NCBI Taxonomy" id="273068"/>
    <lineage>
        <taxon>Bacteria</taxon>
        <taxon>Bacillati</taxon>
        <taxon>Bacillota</taxon>
        <taxon>Clostridia</taxon>
        <taxon>Thermoanaerobacterales</taxon>
        <taxon>Thermoanaerobacteraceae</taxon>
        <taxon>Caldanaerobacter</taxon>
    </lineage>
</organism>
<feature type="binding site" evidence="4">
    <location>
        <position position="146"/>
    </location>
    <ligand>
        <name>Mn(2+)</name>
        <dbReference type="ChEBI" id="CHEBI:29035"/>
        <label>1</label>
    </ligand>
</feature>
<dbReference type="InterPro" id="IPR023696">
    <property type="entry name" value="Ureohydrolase_dom_sf"/>
</dbReference>
<dbReference type="eggNOG" id="COG0010">
    <property type="taxonomic scope" value="Bacteria"/>
</dbReference>
<gene>
    <name evidence="6" type="primary">SpeB</name>
    <name evidence="6" type="ordered locus">TTE1335</name>
</gene>
<evidence type="ECO:0000256" key="1">
    <source>
        <dbReference type="ARBA" id="ARBA00009227"/>
    </source>
</evidence>
<protein>
    <submittedName>
        <fullName evidence="6">Arginase/agmatinase/formimionoglutamate hydrolase, arginase family</fullName>
    </submittedName>
</protein>
<accession>Q8RA93</accession>
<dbReference type="InterPro" id="IPR005925">
    <property type="entry name" value="Agmatinase-rel"/>
</dbReference>
<dbReference type="CDD" id="cd11593">
    <property type="entry name" value="Agmatinase-like_2"/>
    <property type="match status" value="1"/>
</dbReference>
<keyword evidence="2 4" id="KW-0479">Metal-binding</keyword>
<dbReference type="Proteomes" id="UP000000555">
    <property type="component" value="Chromosome"/>
</dbReference>
<keyword evidence="4" id="KW-0464">Manganese</keyword>